<protein>
    <submittedName>
        <fullName evidence="4">DUF4232 domain-containing protein</fullName>
    </submittedName>
</protein>
<evidence type="ECO:0000313" key="5">
    <source>
        <dbReference type="Proteomes" id="UP001614391"/>
    </source>
</evidence>
<reference evidence="4 5" key="1">
    <citation type="submission" date="2024-10" db="EMBL/GenBank/DDBJ databases">
        <title>The Natural Products Discovery Center: Release of the First 8490 Sequenced Strains for Exploring Actinobacteria Biosynthetic Diversity.</title>
        <authorList>
            <person name="Kalkreuter E."/>
            <person name="Kautsar S.A."/>
            <person name="Yang D."/>
            <person name="Bader C.D."/>
            <person name="Teijaro C.N."/>
            <person name="Fluegel L."/>
            <person name="Davis C.M."/>
            <person name="Simpson J.R."/>
            <person name="Lauterbach L."/>
            <person name="Steele A.D."/>
            <person name="Gui C."/>
            <person name="Meng S."/>
            <person name="Li G."/>
            <person name="Viehrig K."/>
            <person name="Ye F."/>
            <person name="Su P."/>
            <person name="Kiefer A.F."/>
            <person name="Nichols A."/>
            <person name="Cepeda A.J."/>
            <person name="Yan W."/>
            <person name="Fan B."/>
            <person name="Jiang Y."/>
            <person name="Adhikari A."/>
            <person name="Zheng C.-J."/>
            <person name="Schuster L."/>
            <person name="Cowan T.M."/>
            <person name="Smanski M.J."/>
            <person name="Chevrette M.G."/>
            <person name="De Carvalho L.P.S."/>
            <person name="Shen B."/>
        </authorList>
    </citation>
    <scope>NUCLEOTIDE SEQUENCE [LARGE SCALE GENOMIC DNA]</scope>
    <source>
        <strain evidence="4 5">NPDC053346</strain>
    </source>
</reference>
<keyword evidence="2" id="KW-0732">Signal</keyword>
<dbReference type="RefSeq" id="WP_399616069.1">
    <property type="nucleotide sequence ID" value="NZ_JBITYT010000008.1"/>
</dbReference>
<name>A0ABW8CY30_STRBI</name>
<evidence type="ECO:0000256" key="1">
    <source>
        <dbReference type="SAM" id="MobiDB-lite"/>
    </source>
</evidence>
<proteinExistence type="predicted"/>
<feature type="compositionally biased region" description="Low complexity" evidence="1">
    <location>
        <begin position="37"/>
        <end position="65"/>
    </location>
</feature>
<feature type="chain" id="PRO_5045656229" evidence="2">
    <location>
        <begin position="26"/>
        <end position="254"/>
    </location>
</feature>
<feature type="domain" description="DUF4232" evidence="3">
    <location>
        <begin position="118"/>
        <end position="245"/>
    </location>
</feature>
<organism evidence="4 5">
    <name type="scientific">Streptomyces bikiniensis</name>
    <dbReference type="NCBI Taxonomy" id="1896"/>
    <lineage>
        <taxon>Bacteria</taxon>
        <taxon>Bacillati</taxon>
        <taxon>Actinomycetota</taxon>
        <taxon>Actinomycetes</taxon>
        <taxon>Kitasatosporales</taxon>
        <taxon>Streptomycetaceae</taxon>
        <taxon>Streptomyces</taxon>
    </lineage>
</organism>
<evidence type="ECO:0000259" key="3">
    <source>
        <dbReference type="Pfam" id="PF14016"/>
    </source>
</evidence>
<dbReference type="EMBL" id="JBITYT010000008">
    <property type="protein sequence ID" value="MFI9121399.1"/>
    <property type="molecule type" value="Genomic_DNA"/>
</dbReference>
<accession>A0ABW8CY30</accession>
<feature type="signal peptide" evidence="2">
    <location>
        <begin position="1"/>
        <end position="25"/>
    </location>
</feature>
<dbReference type="Pfam" id="PF14016">
    <property type="entry name" value="DUF4232"/>
    <property type="match status" value="1"/>
</dbReference>
<feature type="region of interest" description="Disordered" evidence="1">
    <location>
        <begin position="25"/>
        <end position="117"/>
    </location>
</feature>
<dbReference type="InterPro" id="IPR025326">
    <property type="entry name" value="DUF4232"/>
</dbReference>
<gene>
    <name evidence="4" type="ORF">ACIGW0_18655</name>
</gene>
<sequence>MRTHRIRIAAAAAATAAVLSLTACQGSGDGTRDEGRASSPATTAPTPAQVPTPTSAPKASAPAATDGSGDKSTSPQGSAEATATAPTPGKNDGKNKDKGNSGSGSGSGSAENTADRPCDASAVRVVYNPLSRPLNHAMLTVTNTGRTACSAYYAPVLRLDDGQAAVAVDQGSKPQAVVTLFPGESAYAAMILSAADGSGSHGRTSKKLTVWFAPRDGSGSAGGPAVLKLPAGTYTDSTTRVTYWQSSMENALGF</sequence>
<comment type="caution">
    <text evidence="4">The sequence shown here is derived from an EMBL/GenBank/DDBJ whole genome shotgun (WGS) entry which is preliminary data.</text>
</comment>
<dbReference type="Proteomes" id="UP001614391">
    <property type="component" value="Unassembled WGS sequence"/>
</dbReference>
<keyword evidence="5" id="KW-1185">Reference proteome</keyword>
<dbReference type="PROSITE" id="PS51257">
    <property type="entry name" value="PROKAR_LIPOPROTEIN"/>
    <property type="match status" value="1"/>
</dbReference>
<evidence type="ECO:0000313" key="4">
    <source>
        <dbReference type="EMBL" id="MFI9121399.1"/>
    </source>
</evidence>
<evidence type="ECO:0000256" key="2">
    <source>
        <dbReference type="SAM" id="SignalP"/>
    </source>
</evidence>
<feature type="compositionally biased region" description="Polar residues" evidence="1">
    <location>
        <begin position="70"/>
        <end position="85"/>
    </location>
</feature>